<dbReference type="RefSeq" id="WP_366924551.1">
    <property type="nucleotide sequence ID" value="NZ_CP121694.1"/>
</dbReference>
<accession>A0AAU0UN43</accession>
<dbReference type="InterPro" id="IPR050624">
    <property type="entry name" value="HTH-type_Tx_Regulator"/>
</dbReference>
<evidence type="ECO:0000259" key="3">
    <source>
        <dbReference type="PROSITE" id="PS50977"/>
    </source>
</evidence>
<dbReference type="Proteomes" id="UP001329915">
    <property type="component" value="Chromosome"/>
</dbReference>
<dbReference type="Gene3D" id="1.10.10.60">
    <property type="entry name" value="Homeodomain-like"/>
    <property type="match status" value="1"/>
</dbReference>
<evidence type="ECO:0000256" key="2">
    <source>
        <dbReference type="PROSITE-ProRule" id="PRU00335"/>
    </source>
</evidence>
<dbReference type="PANTHER" id="PTHR43479:SF11">
    <property type="entry name" value="ACREF_ENVCD OPERON REPRESSOR-RELATED"/>
    <property type="match status" value="1"/>
</dbReference>
<dbReference type="Pfam" id="PF00440">
    <property type="entry name" value="TetR_N"/>
    <property type="match status" value="1"/>
</dbReference>
<keyword evidence="5" id="KW-1185">Reference proteome</keyword>
<organism evidence="4 5">
    <name type="scientific">Metallumcola ferriviriculae</name>
    <dbReference type="NCBI Taxonomy" id="3039180"/>
    <lineage>
        <taxon>Bacteria</taxon>
        <taxon>Bacillati</taxon>
        <taxon>Bacillota</taxon>
        <taxon>Clostridia</taxon>
        <taxon>Neomoorellales</taxon>
        <taxon>Desulfitibacteraceae</taxon>
        <taxon>Metallumcola</taxon>
    </lineage>
</organism>
<feature type="DNA-binding region" description="H-T-H motif" evidence="2">
    <location>
        <begin position="30"/>
        <end position="49"/>
    </location>
</feature>
<feature type="domain" description="HTH tetR-type" evidence="3">
    <location>
        <begin position="7"/>
        <end position="67"/>
    </location>
</feature>
<protein>
    <submittedName>
        <fullName evidence="4">TetR family transcriptional regulator</fullName>
    </submittedName>
</protein>
<dbReference type="EMBL" id="CP121694">
    <property type="protein sequence ID" value="WRO21720.1"/>
    <property type="molecule type" value="Genomic_DNA"/>
</dbReference>
<name>A0AAU0UN43_9FIRM</name>
<evidence type="ECO:0000313" key="4">
    <source>
        <dbReference type="EMBL" id="WRO21720.1"/>
    </source>
</evidence>
<dbReference type="InterPro" id="IPR009057">
    <property type="entry name" value="Homeodomain-like_sf"/>
</dbReference>
<proteinExistence type="predicted"/>
<dbReference type="KEGG" id="dbc:MFMK1_001532"/>
<dbReference type="SUPFAM" id="SSF48498">
    <property type="entry name" value="Tetracyclin repressor-like, C-terminal domain"/>
    <property type="match status" value="1"/>
</dbReference>
<dbReference type="InterPro" id="IPR001647">
    <property type="entry name" value="HTH_TetR"/>
</dbReference>
<reference evidence="4 5" key="1">
    <citation type="submission" date="2023-04" db="EMBL/GenBank/DDBJ databases">
        <authorList>
            <person name="Hsu D."/>
        </authorList>
    </citation>
    <scope>NUCLEOTIDE SEQUENCE [LARGE SCALE GENOMIC DNA]</scope>
    <source>
        <strain evidence="4 5">MK1</strain>
    </source>
</reference>
<dbReference type="GO" id="GO:0003677">
    <property type="term" value="F:DNA binding"/>
    <property type="evidence" value="ECO:0007669"/>
    <property type="project" value="UniProtKB-UniRule"/>
</dbReference>
<gene>
    <name evidence="4" type="ORF">MFMK1_001532</name>
</gene>
<dbReference type="SUPFAM" id="SSF46689">
    <property type="entry name" value="Homeodomain-like"/>
    <property type="match status" value="1"/>
</dbReference>
<sequence>MEEKRGGQKYDAILQAAVKVFAQKGFHRSRVSQIAEQAGIGDGTVYLYFHNKEDILVSLFQERMTDFVYHLRRRLEHTTTFYDTLKILIHYHFEVMEFNPDQAIVTQFELRQQNADINEGISPYLRKYFRIIEEVVDRGKKQGFVKQDIPTVVARKMIFGTIDEVVTDWVNCNCTDFLKEMTEIVYQLLIYGLLDSKASERGNL</sequence>
<evidence type="ECO:0000256" key="1">
    <source>
        <dbReference type="ARBA" id="ARBA00023125"/>
    </source>
</evidence>
<dbReference type="InterPro" id="IPR013570">
    <property type="entry name" value="Tscrpt_reg_YsiA_C"/>
</dbReference>
<dbReference type="Gene3D" id="1.10.357.10">
    <property type="entry name" value="Tetracycline Repressor, domain 2"/>
    <property type="match status" value="1"/>
</dbReference>
<dbReference type="PROSITE" id="PS50977">
    <property type="entry name" value="HTH_TETR_2"/>
    <property type="match status" value="1"/>
</dbReference>
<keyword evidence="1 2" id="KW-0238">DNA-binding</keyword>
<evidence type="ECO:0000313" key="5">
    <source>
        <dbReference type="Proteomes" id="UP001329915"/>
    </source>
</evidence>
<dbReference type="InterPro" id="IPR036271">
    <property type="entry name" value="Tet_transcr_reg_TetR-rel_C_sf"/>
</dbReference>
<dbReference type="PRINTS" id="PR00455">
    <property type="entry name" value="HTHTETR"/>
</dbReference>
<dbReference type="Pfam" id="PF08359">
    <property type="entry name" value="TetR_C_4"/>
    <property type="match status" value="1"/>
</dbReference>
<dbReference type="PANTHER" id="PTHR43479">
    <property type="entry name" value="ACREF/ENVCD OPERON REPRESSOR-RELATED"/>
    <property type="match status" value="1"/>
</dbReference>
<dbReference type="AlphaFoldDB" id="A0AAU0UN43"/>